<protein>
    <submittedName>
        <fullName evidence="2">Uncharacterized protein</fullName>
    </submittedName>
</protein>
<dbReference type="Gene3D" id="2.60.40.1730">
    <property type="entry name" value="tricorn interacting facor f3 domain"/>
    <property type="match status" value="1"/>
</dbReference>
<reference evidence="3" key="1">
    <citation type="journal article" date="2015" name="Nat. Genet.">
        <title>The genome and transcriptome of the zoonotic hookworm Ancylostoma ceylanicum identify infection-specific gene families.</title>
        <authorList>
            <person name="Schwarz E.M."/>
            <person name="Hu Y."/>
            <person name="Antoshechkin I."/>
            <person name="Miller M.M."/>
            <person name="Sternberg P.W."/>
            <person name="Aroian R.V."/>
        </authorList>
    </citation>
    <scope>NUCLEOTIDE SEQUENCE</scope>
    <source>
        <strain evidence="3">HY135</strain>
    </source>
</reference>
<evidence type="ECO:0000313" key="2">
    <source>
        <dbReference type="EMBL" id="EYB84361.1"/>
    </source>
</evidence>
<evidence type="ECO:0000256" key="1">
    <source>
        <dbReference type="SAM" id="SignalP"/>
    </source>
</evidence>
<keyword evidence="1" id="KW-0732">Signal</keyword>
<dbReference type="Proteomes" id="UP000024635">
    <property type="component" value="Unassembled WGS sequence"/>
</dbReference>
<evidence type="ECO:0000313" key="3">
    <source>
        <dbReference type="Proteomes" id="UP000024635"/>
    </source>
</evidence>
<sequence length="222" mass="25103">MPVYVTVVLVIIMLSLSSNVSARSNHPASTAGKYLGKFAQTYEEPEKFYEDLREHDKEETATTPNSYNFRLPKHLKPLSYDLVIKVYLPHYVEFPANKNLTTEGEVTIKMVVMQTTNTIALNMRKIILLFDKCEARSNTIPLTITDINVEEQFERVIFFLAETLHVGQEVSLKVVDSTLLLADVSTTSLFQRPESGPVLMNSPTTKEVLNATTLPPFRFTTI</sequence>
<gene>
    <name evidence="2" type="primary">Acey_s0317.g2304</name>
    <name evidence="2" type="ORF">Y032_0317g2304</name>
</gene>
<dbReference type="AlphaFoldDB" id="A0A016S1H2"/>
<dbReference type="SUPFAM" id="SSF63737">
    <property type="entry name" value="Leukotriene A4 hydrolase N-terminal domain"/>
    <property type="match status" value="1"/>
</dbReference>
<dbReference type="InterPro" id="IPR042097">
    <property type="entry name" value="Aminopeptidase_N-like_N_sf"/>
</dbReference>
<dbReference type="OrthoDB" id="5874206at2759"/>
<keyword evidence="3" id="KW-1185">Reference proteome</keyword>
<proteinExistence type="predicted"/>
<dbReference type="EMBL" id="JARK01001653">
    <property type="protein sequence ID" value="EYB84361.1"/>
    <property type="molecule type" value="Genomic_DNA"/>
</dbReference>
<organism evidence="2 3">
    <name type="scientific">Ancylostoma ceylanicum</name>
    <dbReference type="NCBI Taxonomy" id="53326"/>
    <lineage>
        <taxon>Eukaryota</taxon>
        <taxon>Metazoa</taxon>
        <taxon>Ecdysozoa</taxon>
        <taxon>Nematoda</taxon>
        <taxon>Chromadorea</taxon>
        <taxon>Rhabditida</taxon>
        <taxon>Rhabditina</taxon>
        <taxon>Rhabditomorpha</taxon>
        <taxon>Strongyloidea</taxon>
        <taxon>Ancylostomatidae</taxon>
        <taxon>Ancylostomatinae</taxon>
        <taxon>Ancylostoma</taxon>
    </lineage>
</organism>
<feature type="signal peptide" evidence="1">
    <location>
        <begin position="1"/>
        <end position="22"/>
    </location>
</feature>
<name>A0A016S1H2_9BILA</name>
<dbReference type="STRING" id="53326.A0A016S1H2"/>
<feature type="chain" id="PRO_5001488905" evidence="1">
    <location>
        <begin position="23"/>
        <end position="222"/>
    </location>
</feature>
<comment type="caution">
    <text evidence="2">The sequence shown here is derived from an EMBL/GenBank/DDBJ whole genome shotgun (WGS) entry which is preliminary data.</text>
</comment>
<accession>A0A016S1H2</accession>